<dbReference type="Proteomes" id="UP000593567">
    <property type="component" value="Unassembled WGS sequence"/>
</dbReference>
<keyword evidence="3" id="KW-1185">Reference proteome</keyword>
<keyword evidence="1" id="KW-0175">Coiled coil</keyword>
<dbReference type="PANTHER" id="PTHR47331">
    <property type="entry name" value="PHD-TYPE DOMAIN-CONTAINING PROTEIN"/>
    <property type="match status" value="1"/>
</dbReference>
<evidence type="ECO:0000256" key="1">
    <source>
        <dbReference type="SAM" id="Coils"/>
    </source>
</evidence>
<evidence type="ECO:0000313" key="3">
    <source>
        <dbReference type="Proteomes" id="UP000593567"/>
    </source>
</evidence>
<dbReference type="EMBL" id="VXIV02001538">
    <property type="protein sequence ID" value="KAF6032044.1"/>
    <property type="molecule type" value="Genomic_DNA"/>
</dbReference>
<dbReference type="Pfam" id="PF03564">
    <property type="entry name" value="DUF1759"/>
    <property type="match status" value="1"/>
</dbReference>
<sequence length="495" mass="56564">MAKANVSLLDLDDYSDKNLAAPLIQPVSNKPCTTSNARSEVEVPTKTRPVRTIKVSNLGKESQKNELAFSLYAALNRELPAVDVIFKRCRNDVYMLDTLDTCVAEIETKAESITSNYAKLLQLSDNKVEAKIEKHFEFFIGKVGKITEKILEIRQGMAIQEEQGKEQEELASKKILLEEEQRKFEEYLAEREKVQLVEEQTQQLQMAAAESTPLNRNSVRDEKNLEVHVIRTDPIDLWSAPTTPPNTDVKPRDNLQYSSGNERANHALKTSQSSDDSIRQLTNKIAQGIKLTRKADIEPDIFKGNILEFDDWECDFDSYLTSMGIAEGPERLRYLKKYVDGPAKECISGHLLIRTKHSYHKARQKLSSRYGNKLDVARSMTNALDNWKKIATDDHQALQKYADYLESCRNAMSSVSGLTGLNDEHTNEKLTRVLPDWAHKKWVPVVHRLQKTEMRYPKFSEFSLFVDDLAEMCSLPLMQNVEKCWQQGQKSESKD</sequence>
<gene>
    <name evidence="2" type="ORF">EB796_009648</name>
</gene>
<evidence type="ECO:0000313" key="2">
    <source>
        <dbReference type="EMBL" id="KAF6032044.1"/>
    </source>
</evidence>
<proteinExistence type="predicted"/>
<dbReference type="OrthoDB" id="5981750at2759"/>
<dbReference type="InterPro" id="IPR005312">
    <property type="entry name" value="DUF1759"/>
</dbReference>
<reference evidence="2" key="1">
    <citation type="submission" date="2020-06" db="EMBL/GenBank/DDBJ databases">
        <title>Draft genome of Bugula neritina, a colonial animal packing powerful symbionts and potential medicines.</title>
        <authorList>
            <person name="Rayko M."/>
        </authorList>
    </citation>
    <scope>NUCLEOTIDE SEQUENCE [LARGE SCALE GENOMIC DNA]</scope>
    <source>
        <strain evidence="2">Kwan_BN1</strain>
    </source>
</reference>
<accession>A0A7J7K274</accession>
<dbReference type="AlphaFoldDB" id="A0A7J7K274"/>
<comment type="caution">
    <text evidence="2">The sequence shown here is derived from an EMBL/GenBank/DDBJ whole genome shotgun (WGS) entry which is preliminary data.</text>
</comment>
<feature type="coiled-coil region" evidence="1">
    <location>
        <begin position="170"/>
        <end position="197"/>
    </location>
</feature>
<name>A0A7J7K274_BUGNE</name>
<protein>
    <submittedName>
        <fullName evidence="2">Uncharacterized protein</fullName>
    </submittedName>
</protein>
<organism evidence="2 3">
    <name type="scientific">Bugula neritina</name>
    <name type="common">Brown bryozoan</name>
    <name type="synonym">Sertularia neritina</name>
    <dbReference type="NCBI Taxonomy" id="10212"/>
    <lineage>
        <taxon>Eukaryota</taxon>
        <taxon>Metazoa</taxon>
        <taxon>Spiralia</taxon>
        <taxon>Lophotrochozoa</taxon>
        <taxon>Bryozoa</taxon>
        <taxon>Gymnolaemata</taxon>
        <taxon>Cheilostomatida</taxon>
        <taxon>Flustrina</taxon>
        <taxon>Buguloidea</taxon>
        <taxon>Bugulidae</taxon>
        <taxon>Bugula</taxon>
    </lineage>
</organism>